<dbReference type="Gene3D" id="3.30.70.270">
    <property type="match status" value="1"/>
</dbReference>
<evidence type="ECO:0000259" key="2">
    <source>
        <dbReference type="Pfam" id="PF00078"/>
    </source>
</evidence>
<dbReference type="SUPFAM" id="SSF56672">
    <property type="entry name" value="DNA/RNA polymerases"/>
    <property type="match status" value="1"/>
</dbReference>
<reference evidence="5" key="2">
    <citation type="submission" date="2025-08" db="UniProtKB">
        <authorList>
            <consortium name="RefSeq"/>
        </authorList>
    </citation>
    <scope>IDENTIFICATION</scope>
</reference>
<dbReference type="InterPro" id="IPR021109">
    <property type="entry name" value="Peptidase_aspartic_dom_sf"/>
</dbReference>
<dbReference type="PANTHER" id="PTHR46148">
    <property type="entry name" value="CHROMO DOMAIN-CONTAINING PROTEIN"/>
    <property type="match status" value="1"/>
</dbReference>
<dbReference type="GeneID" id="121207976"/>
<organism evidence="4 5">
    <name type="scientific">Gossypium hirsutum</name>
    <name type="common">Upland cotton</name>
    <name type="synonym">Gossypium mexicanum</name>
    <dbReference type="NCBI Taxonomy" id="3635"/>
    <lineage>
        <taxon>Eukaryota</taxon>
        <taxon>Viridiplantae</taxon>
        <taxon>Streptophyta</taxon>
        <taxon>Embryophyta</taxon>
        <taxon>Tracheophyta</taxon>
        <taxon>Spermatophyta</taxon>
        <taxon>Magnoliopsida</taxon>
        <taxon>eudicotyledons</taxon>
        <taxon>Gunneridae</taxon>
        <taxon>Pentapetalae</taxon>
        <taxon>rosids</taxon>
        <taxon>malvids</taxon>
        <taxon>Malvales</taxon>
        <taxon>Malvaceae</taxon>
        <taxon>Malvoideae</taxon>
        <taxon>Gossypium</taxon>
    </lineage>
</organism>
<evidence type="ECO:0000259" key="3">
    <source>
        <dbReference type="Pfam" id="PF24626"/>
    </source>
</evidence>
<dbReference type="Pfam" id="PF24626">
    <property type="entry name" value="SH3_Tf2-1"/>
    <property type="match status" value="1"/>
</dbReference>
<dbReference type="Pfam" id="PF00078">
    <property type="entry name" value="RVT_1"/>
    <property type="match status" value="1"/>
</dbReference>
<reference evidence="4" key="1">
    <citation type="journal article" date="2020" name="Nat. Genet.">
        <title>Genomic diversifications of five Gossypium allopolyploid species and their impact on cotton improvement.</title>
        <authorList>
            <person name="Chen Z.J."/>
            <person name="Sreedasyam A."/>
            <person name="Ando A."/>
            <person name="Song Q."/>
            <person name="De Santiago L.M."/>
            <person name="Hulse-Kemp A.M."/>
            <person name="Ding M."/>
            <person name="Ye W."/>
            <person name="Kirkbride R.C."/>
            <person name="Jenkins J."/>
            <person name="Plott C."/>
            <person name="Lovell J."/>
            <person name="Lin Y.M."/>
            <person name="Vaughn R."/>
            <person name="Liu B."/>
            <person name="Simpson S."/>
            <person name="Scheffler B.E."/>
            <person name="Wen L."/>
            <person name="Saski C.A."/>
            <person name="Grover C.E."/>
            <person name="Hu G."/>
            <person name="Conover J.L."/>
            <person name="Carlson J.W."/>
            <person name="Shu S."/>
            <person name="Boston L.B."/>
            <person name="Williams M."/>
            <person name="Peterson D.G."/>
            <person name="McGee K."/>
            <person name="Jones D.C."/>
            <person name="Wendel J.F."/>
            <person name="Stelly D.M."/>
            <person name="Grimwood J."/>
            <person name="Schmutz J."/>
        </authorList>
    </citation>
    <scope>NUCLEOTIDE SEQUENCE [LARGE SCALE GENOMIC DNA]</scope>
    <source>
        <strain evidence="4">cv. TM-1</strain>
    </source>
</reference>
<dbReference type="Gene3D" id="2.40.70.10">
    <property type="entry name" value="Acid Proteases"/>
    <property type="match status" value="1"/>
</dbReference>
<dbReference type="InterPro" id="IPR043502">
    <property type="entry name" value="DNA/RNA_pol_sf"/>
</dbReference>
<evidence type="ECO:0008006" key="6">
    <source>
        <dbReference type="Google" id="ProtNLM"/>
    </source>
</evidence>
<dbReference type="CDD" id="cd00303">
    <property type="entry name" value="retropepsin_like"/>
    <property type="match status" value="1"/>
</dbReference>
<evidence type="ECO:0000313" key="5">
    <source>
        <dbReference type="RefSeq" id="XP_040934451.1"/>
    </source>
</evidence>
<protein>
    <recommendedName>
        <fullName evidence="6">Reverse transcriptase</fullName>
    </recommendedName>
</protein>
<dbReference type="PANTHER" id="PTHR46148:SF44">
    <property type="entry name" value="GAG-POL POLYPROTEIN"/>
    <property type="match status" value="1"/>
</dbReference>
<dbReference type="InterPro" id="IPR056924">
    <property type="entry name" value="SH3_Tf2-1"/>
</dbReference>
<accession>A0ABM2YVD9</accession>
<dbReference type="InterPro" id="IPR043128">
    <property type="entry name" value="Rev_trsase/Diguanyl_cyclase"/>
</dbReference>
<feature type="compositionally biased region" description="Polar residues" evidence="1">
    <location>
        <begin position="14"/>
        <end position="23"/>
    </location>
</feature>
<feature type="domain" description="Reverse transcriptase" evidence="2">
    <location>
        <begin position="207"/>
        <end position="263"/>
    </location>
</feature>
<dbReference type="Pfam" id="PF08284">
    <property type="entry name" value="RVP_2"/>
    <property type="match status" value="1"/>
</dbReference>
<proteinExistence type="predicted"/>
<dbReference type="Proteomes" id="UP000818029">
    <property type="component" value="Chromosome A10"/>
</dbReference>
<keyword evidence="4" id="KW-1185">Reference proteome</keyword>
<gene>
    <name evidence="5" type="primary">LOC121207976</name>
</gene>
<feature type="domain" description="Tf2-1-like SH3-like" evidence="3">
    <location>
        <begin position="440"/>
        <end position="504"/>
    </location>
</feature>
<dbReference type="RefSeq" id="XP_040934451.1">
    <property type="nucleotide sequence ID" value="XM_041078517.1"/>
</dbReference>
<evidence type="ECO:0000256" key="1">
    <source>
        <dbReference type="SAM" id="MobiDB-lite"/>
    </source>
</evidence>
<feature type="region of interest" description="Disordered" evidence="1">
    <location>
        <begin position="1"/>
        <end position="24"/>
    </location>
</feature>
<sequence length="561" mass="64984">MLNLDTSEIPVSPATETGSQSRSVGDKALSQAMLRILERVADLILELGAEEGAGFVVLVEKAKIADDVKHVEYQNRDRERDIGSTYSYVASTISKNLRIPIESTSSKIIILSPLRQSTRVIKLYRNVPLVVQGSVFLANLMELSFEEFDLILGMDWLVECRASLDCVSKRVILRIKDDMEVVVIGEYRDYLSNAIFVFAAEELLYLDKFIMVIIDDILVYSKREDEHDERFRVVLQILREKQLYAKLSKCEVWLCKVTFLGHVVFTEVIRVDPRKIKVVLDWKQPKNVSESTAFWVWQKELNLKEHRWIELLKDYGYTIECHPSKANVVADALSCKVMTDLRAMFARLSLFDDGNMLAELLVKPTWINQIRDKQLGDEYLRLWFHLLESGSTLNFGLNNDGLLSETEDKVRLIRDRPKAASDRQKSYINLKMRDIEYAMGDLVFLKVSLWMKVLIFGRKGKLSPMFIRSYRILKCVELVAYQLKLPSELDSIHDVFHVSMLRRYWTDPSYVVSVEEIEVRPDLTFEEESVQIQFHDIKVLRKKSIPLVKVLWQNHGTKEAT</sequence>
<dbReference type="InterPro" id="IPR000477">
    <property type="entry name" value="RT_dom"/>
</dbReference>
<evidence type="ECO:0000313" key="4">
    <source>
        <dbReference type="Proteomes" id="UP000818029"/>
    </source>
</evidence>
<name>A0ABM2YVD9_GOSHI</name>